<evidence type="ECO:0000313" key="2">
    <source>
        <dbReference type="Proteomes" id="UP000019277"/>
    </source>
</evidence>
<name>W7ICF7_9PSEU</name>
<dbReference type="EMBL" id="AYXG01000241">
    <property type="protein sequence ID" value="EWC58460.1"/>
    <property type="molecule type" value="Genomic_DNA"/>
</dbReference>
<sequence>MNLTAKFRARRVEARNRKAVTRAIETAATPSMRHELMTLAQNQQHNWR</sequence>
<dbReference type="RefSeq" id="WP_181400036.1">
    <property type="nucleotide sequence ID" value="NZ_AYXG01000241.1"/>
</dbReference>
<accession>A0A8E3BF38</accession>
<dbReference type="AlphaFoldDB" id="W7ICF7"/>
<evidence type="ECO:0000313" key="1">
    <source>
        <dbReference type="EMBL" id="EWC58460.1"/>
    </source>
</evidence>
<organism evidence="1 2">
    <name type="scientific">Actinokineospora spheciospongiae</name>
    <dbReference type="NCBI Taxonomy" id="909613"/>
    <lineage>
        <taxon>Bacteria</taxon>
        <taxon>Bacillati</taxon>
        <taxon>Actinomycetota</taxon>
        <taxon>Actinomycetes</taxon>
        <taxon>Pseudonocardiales</taxon>
        <taxon>Pseudonocardiaceae</taxon>
        <taxon>Actinokineospora</taxon>
    </lineage>
</organism>
<proteinExistence type="predicted"/>
<keyword evidence="2" id="KW-1185">Reference proteome</keyword>
<comment type="caution">
    <text evidence="1">The sequence shown here is derived from an EMBL/GenBank/DDBJ whole genome shotgun (WGS) entry which is preliminary data.</text>
</comment>
<gene>
    <name evidence="1" type="ORF">UO65_6352</name>
</gene>
<accession>W7ICF7</accession>
<protein>
    <submittedName>
        <fullName evidence="1">Uncharacterized protein</fullName>
    </submittedName>
</protein>
<dbReference type="Proteomes" id="UP000019277">
    <property type="component" value="Unassembled WGS sequence"/>
</dbReference>
<dbReference type="eggNOG" id="ENOG5031J2G">
    <property type="taxonomic scope" value="Bacteria"/>
</dbReference>
<reference evidence="1 2" key="1">
    <citation type="journal article" date="2014" name="Genome Announc.">
        <title>Draft Genome Sequence of the Antitrypanosomally Active Sponge-Associated Bacterium Actinokineospora sp. Strain EG49.</title>
        <authorList>
            <person name="Harjes J."/>
            <person name="Ryu T."/>
            <person name="Abdelmohsen U.R."/>
            <person name="Moitinho-Silva L."/>
            <person name="Horn H."/>
            <person name="Ravasi T."/>
            <person name="Hentschel U."/>
        </authorList>
    </citation>
    <scope>NUCLEOTIDE SEQUENCE [LARGE SCALE GENOMIC DNA]</scope>
    <source>
        <strain evidence="1 2">EG49</strain>
    </source>
</reference>